<proteinExistence type="predicted"/>
<protein>
    <submittedName>
        <fullName evidence="1">Uncharacterized protein</fullName>
    </submittedName>
</protein>
<reference evidence="1 2" key="1">
    <citation type="submission" date="2019-12" db="EMBL/GenBank/DDBJ databases">
        <authorList>
            <person name="Alioto T."/>
            <person name="Alioto T."/>
            <person name="Gomez Garrido J."/>
        </authorList>
    </citation>
    <scope>NUCLEOTIDE SEQUENCE [LARGE SCALE GENOMIC DNA]</scope>
</reference>
<keyword evidence="2" id="KW-1185">Reference proteome</keyword>
<sequence>MAAPQTQSDDSFSFEDFQKILTRPYVNLNFLAPANAELNEFYLGPSFNNAEAVDQVAVGQLFPCTQGPPFLNSLTLRLIREKGIRTWLKYDIIFCRWHARLVGHGPTKAILDRARISDLLEIAL</sequence>
<dbReference type="EMBL" id="CACTIH010005568">
    <property type="protein sequence ID" value="CAA2997790.1"/>
    <property type="molecule type" value="Genomic_DNA"/>
</dbReference>
<organism evidence="1 2">
    <name type="scientific">Olea europaea subsp. europaea</name>
    <dbReference type="NCBI Taxonomy" id="158383"/>
    <lineage>
        <taxon>Eukaryota</taxon>
        <taxon>Viridiplantae</taxon>
        <taxon>Streptophyta</taxon>
        <taxon>Embryophyta</taxon>
        <taxon>Tracheophyta</taxon>
        <taxon>Spermatophyta</taxon>
        <taxon>Magnoliopsida</taxon>
        <taxon>eudicotyledons</taxon>
        <taxon>Gunneridae</taxon>
        <taxon>Pentapetalae</taxon>
        <taxon>asterids</taxon>
        <taxon>lamiids</taxon>
        <taxon>Lamiales</taxon>
        <taxon>Oleaceae</taxon>
        <taxon>Oleeae</taxon>
        <taxon>Olea</taxon>
    </lineage>
</organism>
<evidence type="ECO:0000313" key="1">
    <source>
        <dbReference type="EMBL" id="CAA2997790.1"/>
    </source>
</evidence>
<dbReference type="AlphaFoldDB" id="A0A8S0SYR6"/>
<evidence type="ECO:0000313" key="2">
    <source>
        <dbReference type="Proteomes" id="UP000594638"/>
    </source>
</evidence>
<dbReference type="Proteomes" id="UP000594638">
    <property type="component" value="Unassembled WGS sequence"/>
</dbReference>
<gene>
    <name evidence="1" type="ORF">OLEA9_A071970</name>
</gene>
<accession>A0A8S0SYR6</accession>
<name>A0A8S0SYR6_OLEEU</name>
<comment type="caution">
    <text evidence="1">The sequence shown here is derived from an EMBL/GenBank/DDBJ whole genome shotgun (WGS) entry which is preliminary data.</text>
</comment>
<dbReference type="Gramene" id="OE9A071970T1">
    <property type="protein sequence ID" value="OE9A071970C1"/>
    <property type="gene ID" value="OE9A071970"/>
</dbReference>